<feature type="compositionally biased region" description="Gly residues" evidence="1">
    <location>
        <begin position="127"/>
        <end position="147"/>
    </location>
</feature>
<dbReference type="AlphaFoldDB" id="M0MLV1"/>
<protein>
    <submittedName>
        <fullName evidence="3">Uncharacterized protein</fullName>
    </submittedName>
</protein>
<keyword evidence="2" id="KW-0472">Membrane</keyword>
<comment type="caution">
    <text evidence="3">The sequence shown here is derived from an EMBL/GenBank/DDBJ whole genome shotgun (WGS) entry which is preliminary data.</text>
</comment>
<feature type="region of interest" description="Disordered" evidence="1">
    <location>
        <begin position="89"/>
        <end position="147"/>
    </location>
</feature>
<evidence type="ECO:0000313" key="3">
    <source>
        <dbReference type="EMBL" id="EMA45420.1"/>
    </source>
</evidence>
<dbReference type="Proteomes" id="UP000011669">
    <property type="component" value="Unassembled WGS sequence"/>
</dbReference>
<dbReference type="EMBL" id="AOMD01000018">
    <property type="protein sequence ID" value="EMA45420.1"/>
    <property type="molecule type" value="Genomic_DNA"/>
</dbReference>
<accession>M0MLV1</accession>
<feature type="transmembrane region" description="Helical" evidence="2">
    <location>
        <begin position="12"/>
        <end position="30"/>
    </location>
</feature>
<proteinExistence type="predicted"/>
<reference evidence="3 4" key="1">
    <citation type="journal article" date="2014" name="PLoS Genet.">
        <title>Phylogenetically driven sequencing of extremely halophilic archaea reveals strategies for static and dynamic osmo-response.</title>
        <authorList>
            <person name="Becker E.A."/>
            <person name="Seitzer P.M."/>
            <person name="Tritt A."/>
            <person name="Larsen D."/>
            <person name="Krusor M."/>
            <person name="Yao A.I."/>
            <person name="Wu D."/>
            <person name="Madern D."/>
            <person name="Eisen J.A."/>
            <person name="Darling A.E."/>
            <person name="Facciotti M.T."/>
        </authorList>
    </citation>
    <scope>NUCLEOTIDE SEQUENCE [LARGE SCALE GENOMIC DNA]</scope>
    <source>
        <strain evidence="3 4">DSM 5350</strain>
    </source>
</reference>
<keyword evidence="2" id="KW-0812">Transmembrane</keyword>
<name>M0MLV1_9EURY</name>
<gene>
    <name evidence="3" type="ORF">C449_07345</name>
</gene>
<dbReference type="InParanoid" id="M0MLV1"/>
<sequence length="147" mass="14901">MASADRSRAADIAGLVVQLFVYYIVIVFALDTAGFDTSVLTTLFASFVMALFGALGLAAAIAIGIGLGWGSKDCVADNIDGWMRRARRGASDIAEEDGSGRRSRGSDDTLGDSDTFDDSDSFDDDSGPGGPSGTGGSGTGGSGPSDD</sequence>
<keyword evidence="2" id="KW-1133">Transmembrane helix</keyword>
<keyword evidence="4" id="KW-1185">Reference proteome</keyword>
<dbReference type="PATRIC" id="fig|1227455.4.peg.1500"/>
<organism evidence="3 4">
    <name type="scientific">Halococcus saccharolyticus DSM 5350</name>
    <dbReference type="NCBI Taxonomy" id="1227455"/>
    <lineage>
        <taxon>Archaea</taxon>
        <taxon>Methanobacteriati</taxon>
        <taxon>Methanobacteriota</taxon>
        <taxon>Stenosarchaea group</taxon>
        <taxon>Halobacteria</taxon>
        <taxon>Halobacteriales</taxon>
        <taxon>Halococcaceae</taxon>
        <taxon>Halococcus</taxon>
    </lineage>
</organism>
<evidence type="ECO:0000256" key="1">
    <source>
        <dbReference type="SAM" id="MobiDB-lite"/>
    </source>
</evidence>
<evidence type="ECO:0000313" key="4">
    <source>
        <dbReference type="Proteomes" id="UP000011669"/>
    </source>
</evidence>
<dbReference type="STRING" id="1227455.C449_07345"/>
<feature type="compositionally biased region" description="Basic and acidic residues" evidence="1">
    <location>
        <begin position="98"/>
        <end position="107"/>
    </location>
</feature>
<feature type="transmembrane region" description="Helical" evidence="2">
    <location>
        <begin position="42"/>
        <end position="69"/>
    </location>
</feature>
<evidence type="ECO:0000256" key="2">
    <source>
        <dbReference type="SAM" id="Phobius"/>
    </source>
</evidence>
<feature type="compositionally biased region" description="Acidic residues" evidence="1">
    <location>
        <begin position="109"/>
        <end position="126"/>
    </location>
</feature>